<accession>A0A229VUF5</accession>
<protein>
    <recommendedName>
        <fullName evidence="6">Glucose-inhibited division protein B</fullName>
    </recommendedName>
</protein>
<dbReference type="SUPFAM" id="SSF53335">
    <property type="entry name" value="S-adenosyl-L-methionine-dependent methyltransferases"/>
    <property type="match status" value="1"/>
</dbReference>
<evidence type="ECO:0000256" key="2">
    <source>
        <dbReference type="ARBA" id="ARBA00022552"/>
    </source>
</evidence>
<dbReference type="Gene3D" id="3.40.50.150">
    <property type="entry name" value="Vaccinia Virus protein VP39"/>
    <property type="match status" value="1"/>
</dbReference>
<keyword evidence="4 7" id="KW-0808">Transferase</keyword>
<evidence type="ECO:0000256" key="6">
    <source>
        <dbReference type="ARBA" id="ARBA00031818"/>
    </source>
</evidence>
<dbReference type="GO" id="GO:0005829">
    <property type="term" value="C:cytosol"/>
    <property type="evidence" value="ECO:0007669"/>
    <property type="project" value="TreeGrafter"/>
</dbReference>
<evidence type="ECO:0000256" key="3">
    <source>
        <dbReference type="ARBA" id="ARBA00022603"/>
    </source>
</evidence>
<evidence type="ECO:0000256" key="4">
    <source>
        <dbReference type="ARBA" id="ARBA00022679"/>
    </source>
</evidence>
<dbReference type="PANTHER" id="PTHR31760">
    <property type="entry name" value="S-ADENOSYL-L-METHIONINE-DEPENDENT METHYLTRANSFERASES SUPERFAMILY PROTEIN"/>
    <property type="match status" value="1"/>
</dbReference>
<proteinExistence type="predicted"/>
<feature type="non-terminal residue" evidence="7">
    <location>
        <position position="1"/>
    </location>
</feature>
<dbReference type="GO" id="GO:0070043">
    <property type="term" value="F:rRNA (guanine-N7-)-methyltransferase activity"/>
    <property type="evidence" value="ECO:0007669"/>
    <property type="project" value="TreeGrafter"/>
</dbReference>
<keyword evidence="2" id="KW-0698">rRNA processing</keyword>
<keyword evidence="5" id="KW-0949">S-adenosyl-L-methionine</keyword>
<comment type="caution">
    <text evidence="7">The sequence shown here is derived from an EMBL/GenBank/DDBJ whole genome shotgun (WGS) entry which is preliminary data.</text>
</comment>
<evidence type="ECO:0000256" key="1">
    <source>
        <dbReference type="ARBA" id="ARBA00022490"/>
    </source>
</evidence>
<evidence type="ECO:0000313" key="8">
    <source>
        <dbReference type="Proteomes" id="UP000215433"/>
    </source>
</evidence>
<dbReference type="EMBL" id="NEWD01000063">
    <property type="protein sequence ID" value="OXM99228.1"/>
    <property type="molecule type" value="Genomic_DNA"/>
</dbReference>
<organism evidence="7 8">
    <name type="scientific">Bifidobacterium vansinderenii</name>
    <dbReference type="NCBI Taxonomy" id="1984871"/>
    <lineage>
        <taxon>Bacteria</taxon>
        <taxon>Bacillati</taxon>
        <taxon>Actinomycetota</taxon>
        <taxon>Actinomycetes</taxon>
        <taxon>Bifidobacteriales</taxon>
        <taxon>Bifidobacteriaceae</taxon>
        <taxon>Bifidobacterium</taxon>
    </lineage>
</organism>
<evidence type="ECO:0000313" key="7">
    <source>
        <dbReference type="EMBL" id="OXM99228.1"/>
    </source>
</evidence>
<dbReference type="InterPro" id="IPR029063">
    <property type="entry name" value="SAM-dependent_MTases_sf"/>
</dbReference>
<keyword evidence="1" id="KW-0963">Cytoplasm</keyword>
<sequence length="81" mass="8699">GEGFDVVTCRAVAPMRKLAGFTMPLLRSGGRLVALKGRTAQDEIDKGMKMILRAKGRDPRVVDAPVAPGLESTHVVLVDKK</sequence>
<name>A0A229VUF5_9BIFI</name>
<dbReference type="PANTHER" id="PTHR31760:SF0">
    <property type="entry name" value="S-ADENOSYL-L-METHIONINE-DEPENDENT METHYLTRANSFERASES SUPERFAMILY PROTEIN"/>
    <property type="match status" value="1"/>
</dbReference>
<dbReference type="AlphaFoldDB" id="A0A229VUF5"/>
<keyword evidence="8" id="KW-1185">Reference proteome</keyword>
<dbReference type="Pfam" id="PF02527">
    <property type="entry name" value="GidB"/>
    <property type="match status" value="1"/>
</dbReference>
<dbReference type="RefSeq" id="WP_198947616.1">
    <property type="nucleotide sequence ID" value="NZ_NEWD01000063.1"/>
</dbReference>
<gene>
    <name evidence="7" type="ORF">Tam10B_2538</name>
</gene>
<keyword evidence="3 7" id="KW-0489">Methyltransferase</keyword>
<evidence type="ECO:0000256" key="5">
    <source>
        <dbReference type="ARBA" id="ARBA00022691"/>
    </source>
</evidence>
<dbReference type="Proteomes" id="UP000215433">
    <property type="component" value="Unassembled WGS sequence"/>
</dbReference>
<dbReference type="InterPro" id="IPR003682">
    <property type="entry name" value="rRNA_ssu_MeTfrase_G"/>
</dbReference>
<reference evidence="7 8" key="1">
    <citation type="submission" date="2017-05" db="EMBL/GenBank/DDBJ databases">
        <title>Bifidobacterium vansinderenii sp. nov.</title>
        <authorList>
            <person name="Lugli G.A."/>
            <person name="Duranti S."/>
            <person name="Mangifesta M."/>
        </authorList>
    </citation>
    <scope>NUCLEOTIDE SEQUENCE [LARGE SCALE GENOMIC DNA]</scope>
    <source>
        <strain evidence="7 8">Tam10B</strain>
    </source>
</reference>